<dbReference type="Proteomes" id="UP000300879">
    <property type="component" value="Chromosome"/>
</dbReference>
<accession>A0A4P8XHA1</accession>
<organism evidence="2 3">
    <name type="scientific">Paenibacillus algicola</name>
    <dbReference type="NCBI Taxonomy" id="2565926"/>
    <lineage>
        <taxon>Bacteria</taxon>
        <taxon>Bacillati</taxon>
        <taxon>Bacillota</taxon>
        <taxon>Bacilli</taxon>
        <taxon>Bacillales</taxon>
        <taxon>Paenibacillaceae</taxon>
        <taxon>Paenibacillus</taxon>
    </lineage>
</organism>
<name>A0A4P8XHA1_9BACL</name>
<evidence type="ECO:0000313" key="2">
    <source>
        <dbReference type="EMBL" id="QCT01907.1"/>
    </source>
</evidence>
<dbReference type="Pfam" id="PF13524">
    <property type="entry name" value="Glyco_trans_1_2"/>
    <property type="match status" value="1"/>
</dbReference>
<dbReference type="EMBL" id="CP040396">
    <property type="protein sequence ID" value="QCT01907.1"/>
    <property type="molecule type" value="Genomic_DNA"/>
</dbReference>
<dbReference type="InterPro" id="IPR055259">
    <property type="entry name" value="YkvP/CgeB_Glyco_trans-like"/>
</dbReference>
<reference evidence="2 3" key="1">
    <citation type="submission" date="2019-05" db="EMBL/GenBank/DDBJ databases">
        <authorList>
            <person name="Chen C."/>
        </authorList>
    </citation>
    <scope>NUCLEOTIDE SEQUENCE [LARGE SCALE GENOMIC DNA]</scope>
    <source>
        <strain evidence="2 3">HB172198</strain>
    </source>
</reference>
<evidence type="ECO:0000313" key="3">
    <source>
        <dbReference type="Proteomes" id="UP000300879"/>
    </source>
</evidence>
<feature type="domain" description="Spore protein YkvP/CgeB glycosyl transferase-like" evidence="1">
    <location>
        <begin position="211"/>
        <end position="370"/>
    </location>
</feature>
<gene>
    <name evidence="2" type="ORF">E6C60_1189</name>
</gene>
<protein>
    <recommendedName>
        <fullName evidence="1">Spore protein YkvP/CgeB glycosyl transferase-like domain-containing protein</fullName>
    </recommendedName>
</protein>
<dbReference type="SUPFAM" id="SSF53756">
    <property type="entry name" value="UDP-Glycosyltransferase/glycogen phosphorylase"/>
    <property type="match status" value="1"/>
</dbReference>
<sequence length="375" mass="42672">MVIMRNKMPSPQPPGALAYLQGREAGQREGYEEGYFRGKQQAYTQRSHFTPAMRDVHVLYVASGKGYPYSPIDEAVFATLQSMVRQVTLSDSRADVASAAAGCRPDVMIVLDGMFLPTDQVDQVRSMGIPTAVWMTDDPYYADMSAGWVMHYDYVFTLEKNCVAYYQNLGCPRVAYLPFAAYPGHYRPVPKPTAFRRQVSFIGTAYPKRIEFFSPIMEELMKFDMHINGNWWERLPGYSRYGTRIEMNKWMGPAETADVYNSAKIVVNLHRAFDDAAINQNTSRIQAASPNPRTFEIGACGTLQLCDEREDLASFYTPGVEMDTFRSPAELLEKIAYYVANEPLRKEIALRGLERTLKEHTYAHRLERMLSVIFA</sequence>
<evidence type="ECO:0000259" key="1">
    <source>
        <dbReference type="Pfam" id="PF13524"/>
    </source>
</evidence>
<keyword evidence="3" id="KW-1185">Reference proteome</keyword>
<dbReference type="KEGG" id="palo:E6C60_1189"/>
<proteinExistence type="predicted"/>
<dbReference type="AlphaFoldDB" id="A0A4P8XHA1"/>